<dbReference type="InterPro" id="IPR040342">
    <property type="entry name" value="DNAAF9"/>
</dbReference>
<name>A0A8J8T806_HALGN</name>
<dbReference type="InterPro" id="IPR056498">
    <property type="entry name" value="DAAF9_N"/>
</dbReference>
<dbReference type="Proteomes" id="UP000785679">
    <property type="component" value="Unassembled WGS sequence"/>
</dbReference>
<evidence type="ECO:0000313" key="2">
    <source>
        <dbReference type="EMBL" id="TNV85892.1"/>
    </source>
</evidence>
<dbReference type="OrthoDB" id="72033at2759"/>
<dbReference type="Pfam" id="PF23281">
    <property type="entry name" value="DAAF9_N"/>
    <property type="match status" value="1"/>
</dbReference>
<evidence type="ECO:0000313" key="3">
    <source>
        <dbReference type="Proteomes" id="UP000785679"/>
    </source>
</evidence>
<comment type="caution">
    <text evidence="2">The sequence shown here is derived from an EMBL/GenBank/DDBJ whole genome shotgun (WGS) entry which is preliminary data.</text>
</comment>
<proteinExistence type="predicted"/>
<reference evidence="2" key="1">
    <citation type="submission" date="2019-06" db="EMBL/GenBank/DDBJ databases">
        <authorList>
            <person name="Zheng W."/>
        </authorList>
    </citation>
    <scope>NUCLEOTIDE SEQUENCE</scope>
    <source>
        <strain evidence="2">QDHG01</strain>
    </source>
</reference>
<dbReference type="EMBL" id="RRYP01001485">
    <property type="protein sequence ID" value="TNV85892.1"/>
    <property type="molecule type" value="Genomic_DNA"/>
</dbReference>
<accession>A0A8J8T806</accession>
<protein>
    <recommendedName>
        <fullName evidence="1">DAAF9 N-terminal domain-containing protein</fullName>
    </recommendedName>
</protein>
<dbReference type="PANTHER" id="PTHR33664">
    <property type="entry name" value="RCG26366"/>
    <property type="match status" value="1"/>
</dbReference>
<dbReference type="PANTHER" id="PTHR33664:SF1">
    <property type="entry name" value="DYNEIN AXONEMAL ASSEMBLY FACTOR 9"/>
    <property type="match status" value="1"/>
</dbReference>
<sequence>MFQGTTQQTHYTRLYSCKHFRNRVIRLQTLCHKLNLDAILLVMGIDTCHDQEMKKLANWLLYGLSASDINGSPMDDAFSDSFFVVSKDGFQAYTNSSGFKQHLANLTTLITNSNTYVITRADENDSERSEVVKVARFYEMVHDKKVIGMPVRKLNLQDYVQSEAQMIEKWPIIQAYGLDMVGGGFFTMKHQFVNVREELELMYQEYDSFAVYRLVYDEIDRLNQHYYDNFFNFNRDTPLKRLECRTEFDLIESFWLRYEFSLLTKKAGHTDAAEDGLPLPRALFGANTNKAFSESSSREDRLYKLNAQQEDGVQHLTVEFVEKNTSIRFARTYFTTCLSQSYMKGLQFYDNDEASQQNPNGKAHEVGAKVLFQAYVSLIHTFKSVQELLLRGEIKSEGDLKGIAYSLFSKTFASRAGADIASVLPQLKDSFSAVAKAYDTMGNEVPLFTSVERKLLILRLQASHIHSNSKDLGAVLFSDTFFQLDVTQGTDTSLNLTKNVPLIQLWQTTHKHYENLPLPILTEKNLSCEQLGNRVNYYQELQGFMPLKESLREIFWQDLSLVGVKMVFYEKGMILVDQRLGSFVLPYSELTHLVFHAAENNDLWLEIGIQKEGRSHLIPANMLAEPHLFIKVNQQIVTDKLKLFKQLREQDIIPASCVVERSFEPFIMEGLSQLNFQTNLKYNKAFSCDFLNFQFVEEAFREQLEYHTMAEFNKVRGKEFIAFNSFHQVYSDCYVKKRPFIANKLLAAEGLPAVFFRSQGHIADNLKFNTTRFIQQTLQFREQSLSTQKNKSLPLLVVAVLPSYNHLKKVIFELKKSGDFNEAFDIKHILTKVHARNFYMTKNRNTYQFLIENSMKGVSHAIVFERPTNVSQPEAQLMQTQLQNANFEQNVLPTSGRSFKLEDLAKILVESTMREKLNILYNKYFYGFEKEGKSAYFQEKAVTGFYLPFRYPFREDLLDSTLMQALNIPISNADSLKPKDVEAEQKAEQDKENRFKKQFEQMTLKEQRKVERDKKQQKKVEADLEPERILRAEMDKAKRLVSGTQDVFIERMRGYVVVEGKEEENTYELICTFNELSLRPLKVKLPSNDALLSSLLKCGRTQLKNKRHLRTLESVTEEEIEMLKDKYVSSMLPDGWFFNGFMYLNYEGVVQVEHPNLDAIVKQYVEEVNAEIGEYNREVQKEWRQDTTKYAVGSV</sequence>
<gene>
    <name evidence="2" type="ORF">FGO68_gene2140</name>
</gene>
<dbReference type="AlphaFoldDB" id="A0A8J8T806"/>
<evidence type="ECO:0000259" key="1">
    <source>
        <dbReference type="Pfam" id="PF23281"/>
    </source>
</evidence>
<keyword evidence="3" id="KW-1185">Reference proteome</keyword>
<organism evidence="2 3">
    <name type="scientific">Halteria grandinella</name>
    <dbReference type="NCBI Taxonomy" id="5974"/>
    <lineage>
        <taxon>Eukaryota</taxon>
        <taxon>Sar</taxon>
        <taxon>Alveolata</taxon>
        <taxon>Ciliophora</taxon>
        <taxon>Intramacronucleata</taxon>
        <taxon>Spirotrichea</taxon>
        <taxon>Stichotrichia</taxon>
        <taxon>Sporadotrichida</taxon>
        <taxon>Halteriidae</taxon>
        <taxon>Halteria</taxon>
    </lineage>
</organism>
<feature type="domain" description="DAAF9 N-terminal" evidence="1">
    <location>
        <begin position="13"/>
        <end position="203"/>
    </location>
</feature>